<name>A0A8J2PK67_9HEXA</name>
<protein>
    <submittedName>
        <fullName evidence="1">Uncharacterized protein</fullName>
    </submittedName>
</protein>
<dbReference type="AlphaFoldDB" id="A0A8J2PK67"/>
<accession>A0A8J2PK67</accession>
<reference evidence="1" key="1">
    <citation type="submission" date="2021-06" db="EMBL/GenBank/DDBJ databases">
        <authorList>
            <person name="Hodson N. C."/>
            <person name="Mongue J. A."/>
            <person name="Jaron S. K."/>
        </authorList>
    </citation>
    <scope>NUCLEOTIDE SEQUENCE</scope>
</reference>
<evidence type="ECO:0000313" key="1">
    <source>
        <dbReference type="EMBL" id="CAG7826079.1"/>
    </source>
</evidence>
<organism evidence="1 2">
    <name type="scientific">Allacma fusca</name>
    <dbReference type="NCBI Taxonomy" id="39272"/>
    <lineage>
        <taxon>Eukaryota</taxon>
        <taxon>Metazoa</taxon>
        <taxon>Ecdysozoa</taxon>
        <taxon>Arthropoda</taxon>
        <taxon>Hexapoda</taxon>
        <taxon>Collembola</taxon>
        <taxon>Symphypleona</taxon>
        <taxon>Sminthuridae</taxon>
        <taxon>Allacma</taxon>
    </lineage>
</organism>
<gene>
    <name evidence="1" type="ORF">AFUS01_LOCUS36150</name>
</gene>
<comment type="caution">
    <text evidence="1">The sequence shown here is derived from an EMBL/GenBank/DDBJ whole genome shotgun (WGS) entry which is preliminary data.</text>
</comment>
<keyword evidence="2" id="KW-1185">Reference proteome</keyword>
<dbReference type="EMBL" id="CAJVCH010538541">
    <property type="protein sequence ID" value="CAG7826079.1"/>
    <property type="molecule type" value="Genomic_DNA"/>
</dbReference>
<evidence type="ECO:0000313" key="2">
    <source>
        <dbReference type="Proteomes" id="UP000708208"/>
    </source>
</evidence>
<feature type="non-terminal residue" evidence="1">
    <location>
        <position position="1"/>
    </location>
</feature>
<proteinExistence type="predicted"/>
<sequence length="31" mass="3237">YTTLSKLSGCLQLFCGTAINLAMVRLASSSS</sequence>
<dbReference type="Proteomes" id="UP000708208">
    <property type="component" value="Unassembled WGS sequence"/>
</dbReference>